<reference evidence="2 3" key="1">
    <citation type="submission" date="2016-11" db="EMBL/GenBank/DDBJ databases">
        <title>Sphingorhabdus sp. LPB0140, isolated from marine environment.</title>
        <authorList>
            <person name="Kim E."/>
            <person name="Yi H."/>
        </authorList>
    </citation>
    <scope>NUCLEOTIDE SEQUENCE [LARGE SCALE GENOMIC DNA]</scope>
    <source>
        <strain evidence="2 3">LPB0140</strain>
    </source>
</reference>
<sequence length="106" mass="11921">MTAKQMIAHYNAQDADAYVQLMSDEACEAGYRGDVLREGKEGVRAGLKAMFAEFPDNRADILSAEQVGEHVVMHERVFRSPSTDPFDVMAIYSFEGEKVSRVEFVR</sequence>
<accession>A0A1L3JBT6</accession>
<dbReference type="STRING" id="1913578.LPB140_07115"/>
<protein>
    <recommendedName>
        <fullName evidence="1">SnoaL-like domain-containing protein</fullName>
    </recommendedName>
</protein>
<dbReference type="Proteomes" id="UP000242561">
    <property type="component" value="Chromosome"/>
</dbReference>
<evidence type="ECO:0000313" key="3">
    <source>
        <dbReference type="Proteomes" id="UP000242561"/>
    </source>
</evidence>
<dbReference type="RefSeq" id="WP_072559240.1">
    <property type="nucleotide sequence ID" value="NZ_CP018154.1"/>
</dbReference>
<dbReference type="InterPro" id="IPR032710">
    <property type="entry name" value="NTF2-like_dom_sf"/>
</dbReference>
<proteinExistence type="predicted"/>
<gene>
    <name evidence="2" type="ORF">LPB140_07115</name>
</gene>
<name>A0A1L3JBT6_9SPHN</name>
<keyword evidence="3" id="KW-1185">Reference proteome</keyword>
<evidence type="ECO:0000259" key="1">
    <source>
        <dbReference type="Pfam" id="PF12680"/>
    </source>
</evidence>
<evidence type="ECO:0000313" key="2">
    <source>
        <dbReference type="EMBL" id="APG62590.1"/>
    </source>
</evidence>
<dbReference type="SUPFAM" id="SSF54427">
    <property type="entry name" value="NTF2-like"/>
    <property type="match status" value="1"/>
</dbReference>
<dbReference type="InterPro" id="IPR037401">
    <property type="entry name" value="SnoaL-like"/>
</dbReference>
<dbReference type="EMBL" id="CP018154">
    <property type="protein sequence ID" value="APG62590.1"/>
    <property type="molecule type" value="Genomic_DNA"/>
</dbReference>
<dbReference type="Gene3D" id="3.10.450.50">
    <property type="match status" value="1"/>
</dbReference>
<feature type="domain" description="SnoaL-like" evidence="1">
    <location>
        <begin position="4"/>
        <end position="101"/>
    </location>
</feature>
<dbReference type="OrthoDB" id="9799296at2"/>
<dbReference type="Pfam" id="PF12680">
    <property type="entry name" value="SnoaL_2"/>
    <property type="match status" value="1"/>
</dbReference>
<dbReference type="AlphaFoldDB" id="A0A1L3JBT6"/>
<dbReference type="KEGG" id="sphl:LPB140_07115"/>
<organism evidence="2 3">
    <name type="scientific">Sphingorhabdus lutea</name>
    <dbReference type="NCBI Taxonomy" id="1913578"/>
    <lineage>
        <taxon>Bacteria</taxon>
        <taxon>Pseudomonadati</taxon>
        <taxon>Pseudomonadota</taxon>
        <taxon>Alphaproteobacteria</taxon>
        <taxon>Sphingomonadales</taxon>
        <taxon>Sphingomonadaceae</taxon>
        <taxon>Sphingorhabdus</taxon>
    </lineage>
</organism>